<gene>
    <name evidence="3" type="ORF">GIB67_027079</name>
</gene>
<dbReference type="Gene3D" id="1.10.510.10">
    <property type="entry name" value="Transferase(Phosphotransferase) domain 1"/>
    <property type="match status" value="1"/>
</dbReference>
<dbReference type="GO" id="GO:0005524">
    <property type="term" value="F:ATP binding"/>
    <property type="evidence" value="ECO:0007669"/>
    <property type="project" value="InterPro"/>
</dbReference>
<dbReference type="SMART" id="SM00220">
    <property type="entry name" value="S_TKc"/>
    <property type="match status" value="1"/>
</dbReference>
<dbReference type="InterPro" id="IPR000719">
    <property type="entry name" value="Prot_kinase_dom"/>
</dbReference>
<name>A0A7J7P2I5_9MAGN</name>
<feature type="domain" description="Protein kinase" evidence="1">
    <location>
        <begin position="500"/>
        <end position="950"/>
    </location>
</feature>
<reference evidence="3 4" key="1">
    <citation type="journal article" date="2020" name="IScience">
        <title>Genome Sequencing of the Endangered Kingdonia uniflora (Circaeasteraceae, Ranunculales) Reveals Potential Mechanisms of Evolutionary Specialization.</title>
        <authorList>
            <person name="Sun Y."/>
            <person name="Deng T."/>
            <person name="Zhang A."/>
            <person name="Moore M.J."/>
            <person name="Landis J.B."/>
            <person name="Lin N."/>
            <person name="Zhang H."/>
            <person name="Zhang X."/>
            <person name="Huang J."/>
            <person name="Zhang X."/>
            <person name="Sun H."/>
            <person name="Wang H."/>
        </authorList>
    </citation>
    <scope>NUCLEOTIDE SEQUENCE [LARGE SCALE GENOMIC DNA]</scope>
    <source>
        <strain evidence="3">TB1705</strain>
        <tissue evidence="3">Leaf</tissue>
    </source>
</reference>
<dbReference type="InterPro" id="IPR011009">
    <property type="entry name" value="Kinase-like_dom_sf"/>
</dbReference>
<dbReference type="InterPro" id="IPR036457">
    <property type="entry name" value="PPM-type-like_dom_sf"/>
</dbReference>
<dbReference type="Proteomes" id="UP000541444">
    <property type="component" value="Unassembled WGS sequence"/>
</dbReference>
<evidence type="ECO:0008006" key="5">
    <source>
        <dbReference type="Google" id="ProtNLM"/>
    </source>
</evidence>
<evidence type="ECO:0000313" key="3">
    <source>
        <dbReference type="EMBL" id="KAF6173384.1"/>
    </source>
</evidence>
<dbReference type="PANTHER" id="PTHR47992">
    <property type="entry name" value="PROTEIN PHOSPHATASE"/>
    <property type="match status" value="1"/>
</dbReference>
<dbReference type="PROSITE" id="PS51746">
    <property type="entry name" value="PPM_2"/>
    <property type="match status" value="1"/>
</dbReference>
<dbReference type="PROSITE" id="PS50011">
    <property type="entry name" value="PROTEIN_KINASE_DOM"/>
    <property type="match status" value="1"/>
</dbReference>
<accession>A0A7J7P2I5</accession>
<evidence type="ECO:0000313" key="4">
    <source>
        <dbReference type="Proteomes" id="UP000541444"/>
    </source>
</evidence>
<dbReference type="SMART" id="SM00332">
    <property type="entry name" value="PP2Cc"/>
    <property type="match status" value="1"/>
</dbReference>
<dbReference type="SUPFAM" id="SSF56112">
    <property type="entry name" value="Protein kinase-like (PK-like)"/>
    <property type="match status" value="1"/>
</dbReference>
<dbReference type="CDD" id="cd00143">
    <property type="entry name" value="PP2Cc"/>
    <property type="match status" value="1"/>
</dbReference>
<comment type="caution">
    <text evidence="3">The sequence shown here is derived from an EMBL/GenBank/DDBJ whole genome shotgun (WGS) entry which is preliminary data.</text>
</comment>
<keyword evidence="4" id="KW-1185">Reference proteome</keyword>
<protein>
    <recommendedName>
        <fullName evidence="5">Protein-serine/threonine phosphatase</fullName>
    </recommendedName>
</protein>
<feature type="domain" description="PPM-type phosphatase" evidence="2">
    <location>
        <begin position="1"/>
        <end position="324"/>
    </location>
</feature>
<dbReference type="InterPro" id="IPR015655">
    <property type="entry name" value="PP2C"/>
</dbReference>
<dbReference type="SUPFAM" id="SSF81606">
    <property type="entry name" value="PP2C-like"/>
    <property type="match status" value="1"/>
</dbReference>
<dbReference type="Pfam" id="PF00481">
    <property type="entry name" value="PP2C"/>
    <property type="match status" value="2"/>
</dbReference>
<dbReference type="GO" id="GO:0004672">
    <property type="term" value="F:protein kinase activity"/>
    <property type="evidence" value="ECO:0007669"/>
    <property type="project" value="InterPro"/>
</dbReference>
<dbReference type="OrthoDB" id="10264738at2759"/>
<dbReference type="AlphaFoldDB" id="A0A7J7P2I5"/>
<sequence length="956" mass="108086">MIQGRRKNQEDRTLCALDNRIPFPSRTGIKEVKVGMIGVFDGHNGAEASEMASKLLSKWMLSEIFEEAFHMEILKKSLLRAIHDVDATFSKASIASSIFGEALRRNVDSGSTATVVLIVDGQILVANVGDSKALLCSEKMMSPQEVRDTLLKLHRQRRSNGAITSIGEYEQFKLATSTVGSKHFFAKELTQDHHPDRDVERNRVEAAGGYVVEWGGVPRVNGELAVSRAIGDMSFKSYGVTATPEVTEWQLLAANDSYLVAASDGVFEKLTTQDTCDLLWDIHKKGNGDLGVVSSCKSSLADSIVNSAFERGSMDNIAAVVVPLQATGFSGSLQEETCDGEERVGSRAYELQKLSSAKSDKAITSSLVSVDYSSQVMANINRLLVQGTNARFGFFYLYKNLNENMDYLFGSQKGHFQNEVYDRPQALSETFNHAHSGSLNFYNDQNFCLHFGMDIEGDKGQCVNPEGFSRFLLLLESIPFPDGVSNSSGSFGNDTPNSRYVLKRRFGRGSYGEVWLAFHWNCSQGGNLMNRNHTHTNCSIDNFNLNLHEDNTSNRSNSSSYHRNTGLDGDNVFILKRIMVERGNNVYLSGLREKYFGEVFLNATMSLGGLLEAQYDSYDLREANKSVQHETEHTWKQENIFPSKLRMNRADKEEGLKHIARFVESFESQSKEVWLVFRNEGISMSKLMYTAEETDKNEENDRDDRASNVQVLHPSTWWHWLRTTEEGKEEMRNLIWQLLLALKSCHDRNITHRDIKPENMVICFEDGNTGKCSKGSPTGDKHHRIKMSEQTYEYTPPEALLNSKWFEGPTSIMMYDMWSVGVVLLELILGSPHVFQLNPRSHALLDQHLKGWSEGTKELAYKLRSFMEMCILIPGSSPKRHQEGDKRDLSGVWPASWKCSEESFLQQVKNRDPLKLGFPNIWALRLVRQLLLWHPEDRLSIDDALKHPYFQPHPET</sequence>
<dbReference type="EMBL" id="JACGCM010000347">
    <property type="protein sequence ID" value="KAF6173384.1"/>
    <property type="molecule type" value="Genomic_DNA"/>
</dbReference>
<evidence type="ECO:0000259" key="1">
    <source>
        <dbReference type="PROSITE" id="PS50011"/>
    </source>
</evidence>
<evidence type="ECO:0000259" key="2">
    <source>
        <dbReference type="PROSITE" id="PS51746"/>
    </source>
</evidence>
<dbReference type="InterPro" id="IPR001932">
    <property type="entry name" value="PPM-type_phosphatase-like_dom"/>
</dbReference>
<dbReference type="Pfam" id="PF00069">
    <property type="entry name" value="Pkinase"/>
    <property type="match status" value="1"/>
</dbReference>
<organism evidence="3 4">
    <name type="scientific">Kingdonia uniflora</name>
    <dbReference type="NCBI Taxonomy" id="39325"/>
    <lineage>
        <taxon>Eukaryota</taxon>
        <taxon>Viridiplantae</taxon>
        <taxon>Streptophyta</taxon>
        <taxon>Embryophyta</taxon>
        <taxon>Tracheophyta</taxon>
        <taxon>Spermatophyta</taxon>
        <taxon>Magnoliopsida</taxon>
        <taxon>Ranunculales</taxon>
        <taxon>Circaeasteraceae</taxon>
        <taxon>Kingdonia</taxon>
    </lineage>
</organism>
<dbReference type="GO" id="GO:0004722">
    <property type="term" value="F:protein serine/threonine phosphatase activity"/>
    <property type="evidence" value="ECO:0007669"/>
    <property type="project" value="InterPro"/>
</dbReference>
<dbReference type="InterPro" id="IPR008271">
    <property type="entry name" value="Ser/Thr_kinase_AS"/>
</dbReference>
<proteinExistence type="predicted"/>
<dbReference type="PROSITE" id="PS00108">
    <property type="entry name" value="PROTEIN_KINASE_ST"/>
    <property type="match status" value="1"/>
</dbReference>
<dbReference type="Gene3D" id="3.60.40.10">
    <property type="entry name" value="PPM-type phosphatase domain"/>
    <property type="match status" value="1"/>
</dbReference>